<dbReference type="Proteomes" id="UP000579605">
    <property type="component" value="Unassembled WGS sequence"/>
</dbReference>
<keyword evidence="1" id="KW-0472">Membrane</keyword>
<feature type="transmembrane region" description="Helical" evidence="1">
    <location>
        <begin position="104"/>
        <end position="123"/>
    </location>
</feature>
<feature type="transmembrane region" description="Helical" evidence="1">
    <location>
        <begin position="227"/>
        <end position="250"/>
    </location>
</feature>
<dbReference type="PANTHER" id="PTHR40761">
    <property type="entry name" value="CONSERVED INTEGRAL MEMBRANE ALANINE VALINE AND LEUCINE RICH PROTEIN-RELATED"/>
    <property type="match status" value="1"/>
</dbReference>
<name>A0A852ZGF7_9ACTN</name>
<feature type="transmembrane region" description="Helical" evidence="1">
    <location>
        <begin position="167"/>
        <end position="184"/>
    </location>
</feature>
<dbReference type="AlphaFoldDB" id="A0A852ZGF7"/>
<keyword evidence="1" id="KW-1133">Transmembrane helix</keyword>
<dbReference type="NCBIfam" id="NF038012">
    <property type="entry name" value="DMT_1"/>
    <property type="match status" value="1"/>
</dbReference>
<feature type="transmembrane region" description="Helical" evidence="1">
    <location>
        <begin position="71"/>
        <end position="92"/>
    </location>
</feature>
<sequence length="303" mass="31188">MGTLIGVLCALAGAAAYGAAGVLQHHSAHQAPQRGAMRPRLLFDLIQIRAFRAGVIFAAGGFVLQVVALRFAPLALVQPLLVTGTLFYIGFAYAMRRQWPDARLMLGALVAMVGLTGFLLLASPSEAPSEVAEPMGDVAVVPLGMVLVGLVAACLVAATVVHSDLRAMPLAIATAICYGVTAGLVRELSSSANLTEPGYILSQWQLYGVVIIGVAGFLLNQNAFQSGLIGALASAVITVGDPIVAVAFGATWLGENIASGPLVTALQAVMMALVAGGVLLLARRSQQVAQEFREETVSAAGVS</sequence>
<protein>
    <submittedName>
        <fullName evidence="2">Drug/metabolite transporter (DMT)-like permease</fullName>
    </submittedName>
</protein>
<feature type="transmembrane region" description="Helical" evidence="1">
    <location>
        <begin position="138"/>
        <end position="160"/>
    </location>
</feature>
<dbReference type="RefSeq" id="WP_179788969.1">
    <property type="nucleotide sequence ID" value="NZ_BAAARR010000037.1"/>
</dbReference>
<keyword evidence="3" id="KW-1185">Reference proteome</keyword>
<gene>
    <name evidence="2" type="ORF">F4554_004021</name>
</gene>
<proteinExistence type="predicted"/>
<feature type="transmembrane region" description="Helical" evidence="1">
    <location>
        <begin position="262"/>
        <end position="282"/>
    </location>
</feature>
<feature type="transmembrane region" description="Helical" evidence="1">
    <location>
        <begin position="204"/>
        <end position="220"/>
    </location>
</feature>
<organism evidence="2 3">
    <name type="scientific">Actinopolymorpha rutila</name>
    <dbReference type="NCBI Taxonomy" id="446787"/>
    <lineage>
        <taxon>Bacteria</taxon>
        <taxon>Bacillati</taxon>
        <taxon>Actinomycetota</taxon>
        <taxon>Actinomycetes</taxon>
        <taxon>Propionibacteriales</taxon>
        <taxon>Actinopolymorphaceae</taxon>
        <taxon>Actinopolymorpha</taxon>
    </lineage>
</organism>
<evidence type="ECO:0000256" key="1">
    <source>
        <dbReference type="SAM" id="Phobius"/>
    </source>
</evidence>
<keyword evidence="1" id="KW-0812">Transmembrane</keyword>
<dbReference type="EMBL" id="JACBZH010000001">
    <property type="protein sequence ID" value="NYH91383.1"/>
    <property type="molecule type" value="Genomic_DNA"/>
</dbReference>
<evidence type="ECO:0000313" key="2">
    <source>
        <dbReference type="EMBL" id="NYH91383.1"/>
    </source>
</evidence>
<dbReference type="PANTHER" id="PTHR40761:SF1">
    <property type="entry name" value="CONSERVED INTEGRAL MEMBRANE ALANINE VALINE AND LEUCINE RICH PROTEIN-RELATED"/>
    <property type="match status" value="1"/>
</dbReference>
<comment type="caution">
    <text evidence="2">The sequence shown here is derived from an EMBL/GenBank/DDBJ whole genome shotgun (WGS) entry which is preliminary data.</text>
</comment>
<accession>A0A852ZGF7</accession>
<reference evidence="2 3" key="1">
    <citation type="submission" date="2020-07" db="EMBL/GenBank/DDBJ databases">
        <title>Sequencing the genomes of 1000 actinobacteria strains.</title>
        <authorList>
            <person name="Klenk H.-P."/>
        </authorList>
    </citation>
    <scope>NUCLEOTIDE SEQUENCE [LARGE SCALE GENOMIC DNA]</scope>
    <source>
        <strain evidence="2 3">DSM 18448</strain>
    </source>
</reference>
<evidence type="ECO:0000313" key="3">
    <source>
        <dbReference type="Proteomes" id="UP000579605"/>
    </source>
</evidence>